<sequence length="446" mass="49531">MDDQLDNDLRDHIKEVFHNFEDPSANEGWLLLREKFPEQQSKRRGLAWIWWGSSAAILLAFLGIGLWMINRPVAPKNNVVKMLKYPERENLTVKKIQEDTTGEHTAPVKKHPGKTQATVSYQALLLSPVTLPGAPMQSGESRVKTNRAPAYDDSISKSLRLAKATADSSNIFINKNKMAPQMAVNNEPNGEKQQPVPMQEKKPIKSIIAMFNEDKGEKAKKTEDASQNQKVRFAVYAATYFNYAKGSDNQVNAGAGFTSDIRISTNLKLVTGISIAQNSLSYTDFPSAVASAKSNLYVPSAVTNASMAFTASSTPKIRNYNASLIGLDIPINIKYEFNPQKSDAYFSMGLSSGTFIDESYTYKYNYPSFLSEKLQQTQDETTGKNFGSFYFAKTLNVAFGIGYPFGKNRLIIEPFLKYPLDGMGSQNLKFGAGGLNLKLNFQSPHK</sequence>
<dbReference type="Proteomes" id="UP000215002">
    <property type="component" value="Chromosome"/>
</dbReference>
<evidence type="ECO:0000313" key="1">
    <source>
        <dbReference type="EMBL" id="ASU35547.1"/>
    </source>
</evidence>
<accession>A0A223P0B3</accession>
<keyword evidence="2" id="KW-1185">Reference proteome</keyword>
<protein>
    <recommendedName>
        <fullName evidence="3">Outer membrane protein beta-barrel domain-containing protein</fullName>
    </recommendedName>
</protein>
<organism evidence="1 2">
    <name type="scientific">Mucilaginibacter xinganensis</name>
    <dbReference type="NCBI Taxonomy" id="1234841"/>
    <lineage>
        <taxon>Bacteria</taxon>
        <taxon>Pseudomonadati</taxon>
        <taxon>Bacteroidota</taxon>
        <taxon>Sphingobacteriia</taxon>
        <taxon>Sphingobacteriales</taxon>
        <taxon>Sphingobacteriaceae</taxon>
        <taxon>Mucilaginibacter</taxon>
    </lineage>
</organism>
<reference evidence="1 2" key="1">
    <citation type="submission" date="2017-08" db="EMBL/GenBank/DDBJ databases">
        <title>Complete genome sequence of Mucilaginibacter sp. strain BJC16-A31.</title>
        <authorList>
            <consortium name="Henan University of Science and Technology"/>
            <person name="You X."/>
        </authorList>
    </citation>
    <scope>NUCLEOTIDE SEQUENCE [LARGE SCALE GENOMIC DNA]</scope>
    <source>
        <strain evidence="1 2">BJC16-A31</strain>
    </source>
</reference>
<gene>
    <name evidence="1" type="ORF">MuYL_3662</name>
</gene>
<name>A0A223P0B3_9SPHI</name>
<dbReference type="KEGG" id="muc:MuYL_3662"/>
<dbReference type="EMBL" id="CP022743">
    <property type="protein sequence ID" value="ASU35547.1"/>
    <property type="molecule type" value="Genomic_DNA"/>
</dbReference>
<evidence type="ECO:0000313" key="2">
    <source>
        <dbReference type="Proteomes" id="UP000215002"/>
    </source>
</evidence>
<proteinExistence type="predicted"/>
<dbReference type="RefSeq" id="WP_094571712.1">
    <property type="nucleotide sequence ID" value="NZ_CP022743.1"/>
</dbReference>
<dbReference type="OrthoDB" id="1419682at2"/>
<evidence type="ECO:0008006" key="3">
    <source>
        <dbReference type="Google" id="ProtNLM"/>
    </source>
</evidence>
<dbReference type="AlphaFoldDB" id="A0A223P0B3"/>